<dbReference type="AlphaFoldDB" id="A0A1T4T854"/>
<evidence type="ECO:0000313" key="4">
    <source>
        <dbReference type="EMBL" id="SKA36583.1"/>
    </source>
</evidence>
<dbReference type="SUPFAM" id="SSF46689">
    <property type="entry name" value="Homeodomain-like"/>
    <property type="match status" value="1"/>
</dbReference>
<keyword evidence="5" id="KW-1185">Reference proteome</keyword>
<dbReference type="SUPFAM" id="SSF48498">
    <property type="entry name" value="Tetracyclin repressor-like, C-terminal domain"/>
    <property type="match status" value="1"/>
</dbReference>
<proteinExistence type="predicted"/>
<dbReference type="Gene3D" id="1.10.357.10">
    <property type="entry name" value="Tetracycline Repressor, domain 2"/>
    <property type="match status" value="1"/>
</dbReference>
<evidence type="ECO:0000259" key="3">
    <source>
        <dbReference type="PROSITE" id="PS50977"/>
    </source>
</evidence>
<protein>
    <submittedName>
        <fullName evidence="4">Transcriptional regulator, TetR family</fullName>
    </submittedName>
</protein>
<dbReference type="PRINTS" id="PR00455">
    <property type="entry name" value="HTHTETR"/>
</dbReference>
<dbReference type="STRING" id="225324.SAMN02745126_05806"/>
<keyword evidence="1 2" id="KW-0238">DNA-binding</keyword>
<dbReference type="Pfam" id="PF17932">
    <property type="entry name" value="TetR_C_24"/>
    <property type="match status" value="1"/>
</dbReference>
<gene>
    <name evidence="4" type="ORF">SAMN02745126_05806</name>
</gene>
<dbReference type="GO" id="GO:0000976">
    <property type="term" value="F:transcription cis-regulatory region binding"/>
    <property type="evidence" value="ECO:0007669"/>
    <property type="project" value="TreeGrafter"/>
</dbReference>
<dbReference type="PANTHER" id="PTHR30055">
    <property type="entry name" value="HTH-TYPE TRANSCRIPTIONAL REGULATOR RUTR"/>
    <property type="match status" value="1"/>
</dbReference>
<reference evidence="5" key="1">
    <citation type="submission" date="2017-02" db="EMBL/GenBank/DDBJ databases">
        <authorList>
            <person name="Varghese N."/>
            <person name="Submissions S."/>
        </authorList>
    </citation>
    <scope>NUCLEOTIDE SEQUENCE [LARGE SCALE GENOMIC DNA]</scope>
    <source>
        <strain evidence="5">ATCC 27094</strain>
    </source>
</reference>
<dbReference type="EMBL" id="FUWJ01000014">
    <property type="protein sequence ID" value="SKA36583.1"/>
    <property type="molecule type" value="Genomic_DNA"/>
</dbReference>
<dbReference type="InterPro" id="IPR041490">
    <property type="entry name" value="KstR2_TetR_C"/>
</dbReference>
<dbReference type="InterPro" id="IPR009057">
    <property type="entry name" value="Homeodomain-like_sf"/>
</dbReference>
<name>A0A1T4T854_9HYPH</name>
<dbReference type="GO" id="GO:0003700">
    <property type="term" value="F:DNA-binding transcription factor activity"/>
    <property type="evidence" value="ECO:0007669"/>
    <property type="project" value="TreeGrafter"/>
</dbReference>
<dbReference type="InterPro" id="IPR001647">
    <property type="entry name" value="HTH_TetR"/>
</dbReference>
<dbReference type="Proteomes" id="UP000190092">
    <property type="component" value="Unassembled WGS sequence"/>
</dbReference>
<feature type="domain" description="HTH tetR-type" evidence="3">
    <location>
        <begin position="22"/>
        <end position="82"/>
    </location>
</feature>
<dbReference type="InterPro" id="IPR023772">
    <property type="entry name" value="DNA-bd_HTH_TetR-type_CS"/>
</dbReference>
<evidence type="ECO:0000313" key="5">
    <source>
        <dbReference type="Proteomes" id="UP000190092"/>
    </source>
</evidence>
<organism evidence="4 5">
    <name type="scientific">Enhydrobacter aerosaccus</name>
    <dbReference type="NCBI Taxonomy" id="225324"/>
    <lineage>
        <taxon>Bacteria</taxon>
        <taxon>Pseudomonadati</taxon>
        <taxon>Pseudomonadota</taxon>
        <taxon>Alphaproteobacteria</taxon>
        <taxon>Hyphomicrobiales</taxon>
        <taxon>Enhydrobacter</taxon>
    </lineage>
</organism>
<dbReference type="Pfam" id="PF00440">
    <property type="entry name" value="TetR_N"/>
    <property type="match status" value="1"/>
</dbReference>
<dbReference type="InterPro" id="IPR050109">
    <property type="entry name" value="HTH-type_TetR-like_transc_reg"/>
</dbReference>
<dbReference type="RefSeq" id="WP_085937552.1">
    <property type="nucleotide sequence ID" value="NZ_FUWJ01000014.1"/>
</dbReference>
<dbReference type="InterPro" id="IPR036271">
    <property type="entry name" value="Tet_transcr_reg_TetR-rel_C_sf"/>
</dbReference>
<dbReference type="PROSITE" id="PS50977">
    <property type="entry name" value="HTH_TETR_2"/>
    <property type="match status" value="1"/>
</dbReference>
<dbReference type="PROSITE" id="PS01081">
    <property type="entry name" value="HTH_TETR_1"/>
    <property type="match status" value="1"/>
</dbReference>
<evidence type="ECO:0000256" key="2">
    <source>
        <dbReference type="PROSITE-ProRule" id="PRU00335"/>
    </source>
</evidence>
<evidence type="ECO:0000256" key="1">
    <source>
        <dbReference type="ARBA" id="ARBA00023125"/>
    </source>
</evidence>
<feature type="DNA-binding region" description="H-T-H motif" evidence="2">
    <location>
        <begin position="45"/>
        <end position="64"/>
    </location>
</feature>
<dbReference type="PANTHER" id="PTHR30055:SF200">
    <property type="entry name" value="HTH-TYPE TRANSCRIPTIONAL REPRESSOR BDCR"/>
    <property type="match status" value="1"/>
</dbReference>
<sequence length="220" mass="24562">MTKRKTVRPLVAATTAIEREGRPPVEAIRSAAFQQFAERGYPVVTVRDIMKACGLTQGALYNHFRSKDELLHDIIASTQAELERLCLNAVTEAGDDPRAQLAAFVRAYVRRHCRLRVEALVANREIGWLDDKRVAEIRRSRRAIRDVLVGILSRGLERGLFSPPTIDGQEDLKVMAMALLDQCTHVSMWYGPGGRLSEDQMAALYAEMALRSVGAKSQTN</sequence>
<accession>A0A1T4T854</accession>